<accession>A0AAD7U7I1</accession>
<dbReference type="Gene3D" id="3.90.1720.10">
    <property type="entry name" value="endopeptidase domain like (from Nostoc punctiforme)"/>
    <property type="match status" value="1"/>
</dbReference>
<dbReference type="InterPro" id="IPR024453">
    <property type="entry name" value="Peptidase_C92"/>
</dbReference>
<evidence type="ECO:0008006" key="3">
    <source>
        <dbReference type="Google" id="ProtNLM"/>
    </source>
</evidence>
<dbReference type="SUPFAM" id="SSF54001">
    <property type="entry name" value="Cysteine proteinases"/>
    <property type="match status" value="1"/>
</dbReference>
<evidence type="ECO:0000313" key="2">
    <source>
        <dbReference type="Proteomes" id="UP001230188"/>
    </source>
</evidence>
<dbReference type="InterPro" id="IPR038765">
    <property type="entry name" value="Papain-like_cys_pep_sf"/>
</dbReference>
<gene>
    <name evidence="1" type="ORF">CTAYLR_001377</name>
</gene>
<dbReference type="GO" id="GO:0035091">
    <property type="term" value="F:phosphatidylinositol binding"/>
    <property type="evidence" value="ECO:0007669"/>
    <property type="project" value="InterPro"/>
</dbReference>
<evidence type="ECO:0000313" key="1">
    <source>
        <dbReference type="EMBL" id="KAJ8598508.1"/>
    </source>
</evidence>
<reference evidence="1" key="1">
    <citation type="submission" date="2023-01" db="EMBL/GenBank/DDBJ databases">
        <title>Metagenome sequencing of chrysophaentin producing Chrysophaeum taylorii.</title>
        <authorList>
            <person name="Davison J."/>
            <person name="Bewley C."/>
        </authorList>
    </citation>
    <scope>NUCLEOTIDE SEQUENCE</scope>
    <source>
        <strain evidence="1">NIES-1699</strain>
    </source>
</reference>
<dbReference type="PANTHER" id="PTHR47112:SF1">
    <property type="entry name" value="PX DOMAIN-CONTAINING PROTEIN"/>
    <property type="match status" value="1"/>
</dbReference>
<name>A0AAD7U7I1_9STRA</name>
<keyword evidence="2" id="KW-1185">Reference proteome</keyword>
<dbReference type="PANTHER" id="PTHR47112">
    <property type="entry name" value="PX DOMAIN-CONTAINING PROTEIN"/>
    <property type="match status" value="1"/>
</dbReference>
<comment type="caution">
    <text evidence="1">The sequence shown here is derived from an EMBL/GenBank/DDBJ whole genome shotgun (WGS) entry which is preliminary data.</text>
</comment>
<dbReference type="AlphaFoldDB" id="A0AAD7U7I1"/>
<proteinExistence type="predicted"/>
<dbReference type="Gene3D" id="3.30.1520.10">
    <property type="entry name" value="Phox-like domain"/>
    <property type="match status" value="1"/>
</dbReference>
<organism evidence="1 2">
    <name type="scientific">Chrysophaeum taylorii</name>
    <dbReference type="NCBI Taxonomy" id="2483200"/>
    <lineage>
        <taxon>Eukaryota</taxon>
        <taxon>Sar</taxon>
        <taxon>Stramenopiles</taxon>
        <taxon>Ochrophyta</taxon>
        <taxon>Pelagophyceae</taxon>
        <taxon>Pelagomonadales</taxon>
        <taxon>Pelagomonadaceae</taxon>
        <taxon>Chrysophaeum</taxon>
    </lineage>
</organism>
<dbReference type="InterPro" id="IPR036871">
    <property type="entry name" value="PX_dom_sf"/>
</dbReference>
<dbReference type="Pfam" id="PF05708">
    <property type="entry name" value="Peptidase_C92"/>
    <property type="match status" value="1"/>
</dbReference>
<dbReference type="Proteomes" id="UP001230188">
    <property type="component" value="Unassembled WGS sequence"/>
</dbReference>
<protein>
    <recommendedName>
        <fullName evidence="3">PX domain-containing protein</fullName>
    </recommendedName>
</protein>
<sequence>MEDTIVEAEVVGWRRRFAERREHVVYEILVRGGELVWRVERRYSEFATLDAQLGKLVSPGLPPACTRAALSYGVQTRLGQRYVACGAAVAGARESSLTDYLAKATNVASRSSGAWCALLTFLGAAQALGVTQLPVRKLGHAVGCGDIVLFKSRERVSSLQRCVTGSPWDHVALVVESRVTPALKLLLEATSDGVGVVALVARVRAYDADRVAVRRLQSDADLDAISKFAEQADGTAYGFGIAALLDGLSYRAARSFQSPQISKPLSPPPRRESVACSAYCAKPAHDGERAKPAYFCSQLTAKALQIGGILRGDVPADYFWPGTFASGRLEPLLEAGVSYGPEVLVDTRVLEVATSANRALAARGPRLSTRHRRAVSEEAIRPMTPPRTPTTHRTLVAHSSPSYAAYRAIPPIESCPDFAKAEPNRA</sequence>
<dbReference type="SUPFAM" id="SSF64268">
    <property type="entry name" value="PX domain"/>
    <property type="match status" value="1"/>
</dbReference>
<dbReference type="EMBL" id="JAQMWT010000671">
    <property type="protein sequence ID" value="KAJ8598508.1"/>
    <property type="molecule type" value="Genomic_DNA"/>
</dbReference>
<dbReference type="CDD" id="cd06093">
    <property type="entry name" value="PX_domain"/>
    <property type="match status" value="1"/>
</dbReference>